<reference evidence="2" key="1">
    <citation type="journal article" date="2023" name="Mol. Phylogenet. Evol.">
        <title>Genome-scale phylogeny and comparative genomics of the fungal order Sordariales.</title>
        <authorList>
            <person name="Hensen N."/>
            <person name="Bonometti L."/>
            <person name="Westerberg I."/>
            <person name="Brannstrom I.O."/>
            <person name="Guillou S."/>
            <person name="Cros-Aarteil S."/>
            <person name="Calhoun S."/>
            <person name="Haridas S."/>
            <person name="Kuo A."/>
            <person name="Mondo S."/>
            <person name="Pangilinan J."/>
            <person name="Riley R."/>
            <person name="LaButti K."/>
            <person name="Andreopoulos B."/>
            <person name="Lipzen A."/>
            <person name="Chen C."/>
            <person name="Yan M."/>
            <person name="Daum C."/>
            <person name="Ng V."/>
            <person name="Clum A."/>
            <person name="Steindorff A."/>
            <person name="Ohm R.A."/>
            <person name="Martin F."/>
            <person name="Silar P."/>
            <person name="Natvig D.O."/>
            <person name="Lalanne C."/>
            <person name="Gautier V."/>
            <person name="Ament-Velasquez S.L."/>
            <person name="Kruys A."/>
            <person name="Hutchinson M.I."/>
            <person name="Powell A.J."/>
            <person name="Barry K."/>
            <person name="Miller A.N."/>
            <person name="Grigoriev I.V."/>
            <person name="Debuchy R."/>
            <person name="Gladieux P."/>
            <person name="Hiltunen Thoren M."/>
            <person name="Johannesson H."/>
        </authorList>
    </citation>
    <scope>NUCLEOTIDE SEQUENCE [LARGE SCALE GENOMIC DNA]</scope>
    <source>
        <strain evidence="2">CBS 340.73</strain>
    </source>
</reference>
<proteinExistence type="predicted"/>
<dbReference type="Proteomes" id="UP001303473">
    <property type="component" value="Unassembled WGS sequence"/>
</dbReference>
<comment type="caution">
    <text evidence="1">The sequence shown here is derived from an EMBL/GenBank/DDBJ whole genome shotgun (WGS) entry which is preliminary data.</text>
</comment>
<name>A0AAN6NJ71_9PEZI</name>
<dbReference type="EMBL" id="MU853752">
    <property type="protein sequence ID" value="KAK3946106.1"/>
    <property type="molecule type" value="Genomic_DNA"/>
</dbReference>
<evidence type="ECO:0000313" key="1">
    <source>
        <dbReference type="EMBL" id="KAK3946106.1"/>
    </source>
</evidence>
<sequence>MRTLFNFRQVNRRAREVVDWLSEWQKAITDTDGLDFLYTLLRNGVARFVTPRVDFHNLLCRWRCVSCGAVRRLFFLEDRIRRFCWFCHLWEDTELFLGHGYLEWLRNKCPGVTADTLPNFGCREVTPSDRKISTVAR</sequence>
<accession>A0AAN6NJ71</accession>
<evidence type="ECO:0000313" key="2">
    <source>
        <dbReference type="Proteomes" id="UP001303473"/>
    </source>
</evidence>
<organism evidence="1 2">
    <name type="scientific">Diplogelasinospora grovesii</name>
    <dbReference type="NCBI Taxonomy" id="303347"/>
    <lineage>
        <taxon>Eukaryota</taxon>
        <taxon>Fungi</taxon>
        <taxon>Dikarya</taxon>
        <taxon>Ascomycota</taxon>
        <taxon>Pezizomycotina</taxon>
        <taxon>Sordariomycetes</taxon>
        <taxon>Sordariomycetidae</taxon>
        <taxon>Sordariales</taxon>
        <taxon>Diplogelasinosporaceae</taxon>
        <taxon>Diplogelasinospora</taxon>
    </lineage>
</organism>
<keyword evidence="2" id="KW-1185">Reference proteome</keyword>
<protein>
    <submittedName>
        <fullName evidence="1">Uncharacterized protein</fullName>
    </submittedName>
</protein>
<dbReference type="AlphaFoldDB" id="A0AAN6NJ71"/>
<gene>
    <name evidence="1" type="ORF">QBC46DRAFT_368822</name>
</gene>